<protein>
    <submittedName>
        <fullName evidence="1">Uncharacterized protein</fullName>
    </submittedName>
</protein>
<accession>A0ABQ2M3A8</accession>
<sequence>MRVSQQKLVEALKEDARSAEPEEAVRAREYAEDLEEAVRTESPARADRILGRINTLLSSATSAFSLTRDLLPPGS</sequence>
<organism evidence="1 2">
    <name type="scientific">Streptomyces daqingensis</name>
    <dbReference type="NCBI Taxonomy" id="1472640"/>
    <lineage>
        <taxon>Bacteria</taxon>
        <taxon>Bacillati</taxon>
        <taxon>Actinomycetota</taxon>
        <taxon>Actinomycetes</taxon>
        <taxon>Kitasatosporales</taxon>
        <taxon>Streptomycetaceae</taxon>
        <taxon>Streptomyces</taxon>
    </lineage>
</organism>
<gene>
    <name evidence="1" type="ORF">GCM10012287_16590</name>
</gene>
<name>A0ABQ2M3A8_9ACTN</name>
<evidence type="ECO:0000313" key="1">
    <source>
        <dbReference type="EMBL" id="GGO46393.1"/>
    </source>
</evidence>
<dbReference type="EMBL" id="BMMP01000004">
    <property type="protein sequence ID" value="GGO46393.1"/>
    <property type="molecule type" value="Genomic_DNA"/>
</dbReference>
<comment type="caution">
    <text evidence="1">The sequence shown here is derived from an EMBL/GenBank/DDBJ whole genome shotgun (WGS) entry which is preliminary data.</text>
</comment>
<dbReference type="RefSeq" id="WP_189036418.1">
    <property type="nucleotide sequence ID" value="NZ_BMMP01000004.1"/>
</dbReference>
<evidence type="ECO:0000313" key="2">
    <source>
        <dbReference type="Proteomes" id="UP000631535"/>
    </source>
</evidence>
<keyword evidence="2" id="KW-1185">Reference proteome</keyword>
<dbReference type="Proteomes" id="UP000631535">
    <property type="component" value="Unassembled WGS sequence"/>
</dbReference>
<proteinExistence type="predicted"/>
<reference evidence="2" key="1">
    <citation type="journal article" date="2019" name="Int. J. Syst. Evol. Microbiol.">
        <title>The Global Catalogue of Microorganisms (GCM) 10K type strain sequencing project: providing services to taxonomists for standard genome sequencing and annotation.</title>
        <authorList>
            <consortium name="The Broad Institute Genomics Platform"/>
            <consortium name="The Broad Institute Genome Sequencing Center for Infectious Disease"/>
            <person name="Wu L."/>
            <person name="Ma J."/>
        </authorList>
    </citation>
    <scope>NUCLEOTIDE SEQUENCE [LARGE SCALE GENOMIC DNA]</scope>
    <source>
        <strain evidence="2">CGMCC 4.7178</strain>
    </source>
</reference>